<dbReference type="Gene3D" id="3.90.740.10">
    <property type="entry name" value="Valyl/Leucyl/Isoleucyl-tRNA synthetase, editing domain"/>
    <property type="match status" value="1"/>
</dbReference>
<dbReference type="InterPro" id="IPR001412">
    <property type="entry name" value="aa-tRNA-synth_I_CS"/>
</dbReference>
<evidence type="ECO:0000256" key="1">
    <source>
        <dbReference type="ARBA" id="ARBA00013169"/>
    </source>
</evidence>
<feature type="non-terminal residue" evidence="11">
    <location>
        <position position="425"/>
    </location>
</feature>
<evidence type="ECO:0000256" key="8">
    <source>
        <dbReference type="ARBA" id="ARBA00047552"/>
    </source>
</evidence>
<dbReference type="PANTHER" id="PTHR11946:SF93">
    <property type="entry name" value="VALINE--TRNA LIGASE, CHLOROPLASTIC_MITOCHONDRIAL 2"/>
    <property type="match status" value="1"/>
</dbReference>
<keyword evidence="12" id="KW-1185">Reference proteome</keyword>
<comment type="catalytic activity">
    <reaction evidence="8">
        <text>tRNA(Val) + L-valine + ATP = L-valyl-tRNA(Val) + AMP + diphosphate</text>
        <dbReference type="Rhea" id="RHEA:10704"/>
        <dbReference type="Rhea" id="RHEA-COMP:9672"/>
        <dbReference type="Rhea" id="RHEA-COMP:9708"/>
        <dbReference type="ChEBI" id="CHEBI:30616"/>
        <dbReference type="ChEBI" id="CHEBI:33019"/>
        <dbReference type="ChEBI" id="CHEBI:57762"/>
        <dbReference type="ChEBI" id="CHEBI:78442"/>
        <dbReference type="ChEBI" id="CHEBI:78537"/>
        <dbReference type="ChEBI" id="CHEBI:456215"/>
        <dbReference type="EC" id="6.1.1.9"/>
    </reaction>
</comment>
<gene>
    <name evidence="11" type="ORF">ISN26_07685</name>
</gene>
<dbReference type="Proteomes" id="UP000604381">
    <property type="component" value="Unassembled WGS sequence"/>
</dbReference>
<dbReference type="GO" id="GO:0002161">
    <property type="term" value="F:aminoacyl-tRNA deacylase activity"/>
    <property type="evidence" value="ECO:0007669"/>
    <property type="project" value="InterPro"/>
</dbReference>
<evidence type="ECO:0000256" key="7">
    <source>
        <dbReference type="ARBA" id="ARBA00029936"/>
    </source>
</evidence>
<dbReference type="InterPro" id="IPR009008">
    <property type="entry name" value="Val/Leu/Ile-tRNA-synth_edit"/>
</dbReference>
<keyword evidence="6 9" id="KW-0030">Aminoacyl-tRNA synthetase</keyword>
<dbReference type="AlphaFoldDB" id="A0A930Y3I4"/>
<dbReference type="SUPFAM" id="SSF50677">
    <property type="entry name" value="ValRS/IleRS/LeuRS editing domain"/>
    <property type="match status" value="1"/>
</dbReference>
<comment type="caution">
    <text evidence="11">The sequence shown here is derived from an EMBL/GenBank/DDBJ whole genome shotgun (WGS) entry which is preliminary data.</text>
</comment>
<comment type="similarity">
    <text evidence="9">Belongs to the class-I aminoacyl-tRNA synthetase family.</text>
</comment>
<evidence type="ECO:0000256" key="4">
    <source>
        <dbReference type="ARBA" id="ARBA00022840"/>
    </source>
</evidence>
<protein>
    <recommendedName>
        <fullName evidence="1">valine--tRNA ligase</fullName>
        <ecNumber evidence="1">6.1.1.9</ecNumber>
    </recommendedName>
    <alternativeName>
        <fullName evidence="7">Valyl-tRNA synthetase</fullName>
    </alternativeName>
</protein>
<evidence type="ECO:0000313" key="11">
    <source>
        <dbReference type="EMBL" id="MBF2735926.1"/>
    </source>
</evidence>
<organism evidence="11 12">
    <name type="scientific">Candidatus Amphirhobacter heronislandensis</name>
    <dbReference type="NCBI Taxonomy" id="1732024"/>
    <lineage>
        <taxon>Bacteria</taxon>
        <taxon>Pseudomonadati</taxon>
        <taxon>Pseudomonadota</taxon>
        <taxon>Gammaproteobacteria</taxon>
        <taxon>Candidatus Tethybacterales</taxon>
        <taxon>Candidatus Tethybacteraceae</taxon>
        <taxon>Candidatus Amphirhobacter</taxon>
    </lineage>
</organism>
<dbReference type="Gene3D" id="3.40.50.620">
    <property type="entry name" value="HUPs"/>
    <property type="match status" value="2"/>
</dbReference>
<evidence type="ECO:0000256" key="3">
    <source>
        <dbReference type="ARBA" id="ARBA00022741"/>
    </source>
</evidence>
<dbReference type="GO" id="GO:0006438">
    <property type="term" value="P:valyl-tRNA aminoacylation"/>
    <property type="evidence" value="ECO:0007669"/>
    <property type="project" value="InterPro"/>
</dbReference>
<evidence type="ECO:0000256" key="6">
    <source>
        <dbReference type="ARBA" id="ARBA00023146"/>
    </source>
</evidence>
<dbReference type="PRINTS" id="PR00986">
    <property type="entry name" value="TRNASYNTHVAL"/>
</dbReference>
<keyword evidence="5 9" id="KW-0648">Protein biosynthesis</keyword>
<accession>A0A930Y3I4</accession>
<dbReference type="GO" id="GO:0005524">
    <property type="term" value="F:ATP binding"/>
    <property type="evidence" value="ECO:0007669"/>
    <property type="project" value="UniProtKB-KW"/>
</dbReference>
<dbReference type="Pfam" id="PF00133">
    <property type="entry name" value="tRNA-synt_1"/>
    <property type="match status" value="1"/>
</dbReference>
<sequence>MSKQSAALAPSYDPAAIEREVYAAWEKAGLFASAPEEGREAFCILLPPPNVTGTLHMGHAFQHAVMDAYARAERMRGKNVLWQPGTDHAGVGTHIVVSRALRREGLDPETMDRGEFLARVREWKEGSASAIGVQMRRLGDSCDWARDCFTLDPGPSAVVREAFVRLHEEGLVYRGKRLVNWDPKLLTALADLEVTSAEEEGVMHHVRYPFADGDGDGVVIATTRPETILVDGAVAVAPDDPRHQKLVGRMVRVPCTERTIPVIADEHVDASFGSGCVKITPAHDFNDYEVAQRHPEIPVIELMTPAAVLNDNAPAAYRGLDRYAAREKIIADLKDQGLLVKSEPHRYQLPRGERSGVVVEPMLSDQWFLRMAPLAERALAARRGGRVEFVPPLWGGVYDRWLENIKDWCISRQIDWGHPIPAWRD</sequence>
<keyword evidence="3 9" id="KW-0547">Nucleotide-binding</keyword>
<proteinExistence type="inferred from homology"/>
<evidence type="ECO:0000256" key="2">
    <source>
        <dbReference type="ARBA" id="ARBA00022598"/>
    </source>
</evidence>
<dbReference type="GO" id="GO:0004832">
    <property type="term" value="F:valine-tRNA ligase activity"/>
    <property type="evidence" value="ECO:0007669"/>
    <property type="project" value="UniProtKB-EC"/>
</dbReference>
<reference evidence="11" key="1">
    <citation type="submission" date="2020-10" db="EMBL/GenBank/DDBJ databases">
        <title>An improved Amphimedon queenslandica hologenome assembly reveals how three proteobacterial symbionts can extend the metabolic phenotypic of their marine sponge host.</title>
        <authorList>
            <person name="Degnan B."/>
            <person name="Degnan S."/>
            <person name="Xiang X."/>
        </authorList>
    </citation>
    <scope>NUCLEOTIDE SEQUENCE</scope>
    <source>
        <strain evidence="11">AqS2</strain>
    </source>
</reference>
<dbReference type="EC" id="6.1.1.9" evidence="1"/>
<feature type="domain" description="Aminoacyl-tRNA synthetase class Ia" evidence="10">
    <location>
        <begin position="21"/>
        <end position="424"/>
    </location>
</feature>
<evidence type="ECO:0000256" key="5">
    <source>
        <dbReference type="ARBA" id="ARBA00022917"/>
    </source>
</evidence>
<dbReference type="GO" id="GO:0005829">
    <property type="term" value="C:cytosol"/>
    <property type="evidence" value="ECO:0007669"/>
    <property type="project" value="TreeGrafter"/>
</dbReference>
<keyword evidence="4 9" id="KW-0067">ATP-binding</keyword>
<dbReference type="PANTHER" id="PTHR11946">
    <property type="entry name" value="VALYL-TRNA SYNTHETASES"/>
    <property type="match status" value="1"/>
</dbReference>
<evidence type="ECO:0000313" key="12">
    <source>
        <dbReference type="Proteomes" id="UP000604381"/>
    </source>
</evidence>
<dbReference type="PROSITE" id="PS00178">
    <property type="entry name" value="AA_TRNA_LIGASE_I"/>
    <property type="match status" value="1"/>
</dbReference>
<evidence type="ECO:0000259" key="10">
    <source>
        <dbReference type="Pfam" id="PF00133"/>
    </source>
</evidence>
<name>A0A930Y3I4_9GAMM</name>
<dbReference type="FunFam" id="3.40.50.620:FF:000020">
    <property type="entry name" value="Valine--tRNA ligase, mitochondrial"/>
    <property type="match status" value="1"/>
</dbReference>
<dbReference type="SUPFAM" id="SSF52374">
    <property type="entry name" value="Nucleotidylyl transferase"/>
    <property type="match status" value="1"/>
</dbReference>
<evidence type="ECO:0000256" key="9">
    <source>
        <dbReference type="RuleBase" id="RU363035"/>
    </source>
</evidence>
<dbReference type="InterPro" id="IPR002300">
    <property type="entry name" value="aa-tRNA-synth_Ia"/>
</dbReference>
<dbReference type="InterPro" id="IPR002303">
    <property type="entry name" value="Valyl-tRNA_ligase"/>
</dbReference>
<keyword evidence="2 9" id="KW-0436">Ligase</keyword>
<dbReference type="EMBL" id="JADHEI010000055">
    <property type="protein sequence ID" value="MBF2735926.1"/>
    <property type="molecule type" value="Genomic_DNA"/>
</dbReference>
<dbReference type="InterPro" id="IPR014729">
    <property type="entry name" value="Rossmann-like_a/b/a_fold"/>
</dbReference>